<sequence length="295" mass="33596">MTGQDSIREHYDRYGYVVVPDLIPPGESDALIDACERIIDRTRAGNWPHRRVVGKQFPPYGNDHPDSWGVQHVMHPDLKEPVFARWYTSPGLLSTVTDLLGCSNEELQMELFNLLINPVSHDFSLRWHRDDIQEDVDEADERAALNEWRYGVQWNTALYQDSCLWIVPESHKIPRSPGQREVSRSWTPDRHPSEMPGAVQVTIQPGETVFYNSNILHCATYSSKEKRATLHACIGDIKGGSSRARNILQHGLKWMTSPEFRQTLPDEAAKAMLSRLIEMYNASNAGANVVYSLKN</sequence>
<evidence type="ECO:0000256" key="1">
    <source>
        <dbReference type="SAM" id="MobiDB-lite"/>
    </source>
</evidence>
<evidence type="ECO:0008006" key="4">
    <source>
        <dbReference type="Google" id="ProtNLM"/>
    </source>
</evidence>
<dbReference type="InParanoid" id="A0A409YPU6"/>
<dbReference type="EMBL" id="NHTK01000862">
    <property type="protein sequence ID" value="PPR05020.1"/>
    <property type="molecule type" value="Genomic_DNA"/>
</dbReference>
<feature type="region of interest" description="Disordered" evidence="1">
    <location>
        <begin position="176"/>
        <end position="196"/>
    </location>
</feature>
<organism evidence="2 3">
    <name type="scientific">Panaeolus cyanescens</name>
    <dbReference type="NCBI Taxonomy" id="181874"/>
    <lineage>
        <taxon>Eukaryota</taxon>
        <taxon>Fungi</taxon>
        <taxon>Dikarya</taxon>
        <taxon>Basidiomycota</taxon>
        <taxon>Agaricomycotina</taxon>
        <taxon>Agaricomycetes</taxon>
        <taxon>Agaricomycetidae</taxon>
        <taxon>Agaricales</taxon>
        <taxon>Agaricineae</taxon>
        <taxon>Galeropsidaceae</taxon>
        <taxon>Panaeolus</taxon>
    </lineage>
</organism>
<dbReference type="InterPro" id="IPR008775">
    <property type="entry name" value="Phytyl_CoA_dOase-like"/>
</dbReference>
<dbReference type="Pfam" id="PF05721">
    <property type="entry name" value="PhyH"/>
    <property type="match status" value="1"/>
</dbReference>
<dbReference type="AlphaFoldDB" id="A0A409YPU6"/>
<evidence type="ECO:0000313" key="2">
    <source>
        <dbReference type="EMBL" id="PPR05020.1"/>
    </source>
</evidence>
<evidence type="ECO:0000313" key="3">
    <source>
        <dbReference type="Proteomes" id="UP000284842"/>
    </source>
</evidence>
<dbReference type="PANTHER" id="PTHR40470">
    <property type="entry name" value="PHYTANOYL-COA DIOXYGENASE FAMILY PROTEIN (AFU_ORTHOLOGUE AFUA_2G15850)"/>
    <property type="match status" value="1"/>
</dbReference>
<dbReference type="Gene3D" id="2.60.120.620">
    <property type="entry name" value="q2cbj1_9rhob like domain"/>
    <property type="match status" value="1"/>
</dbReference>
<dbReference type="Proteomes" id="UP000284842">
    <property type="component" value="Unassembled WGS sequence"/>
</dbReference>
<dbReference type="OrthoDB" id="2106152at2759"/>
<dbReference type="PANTHER" id="PTHR40470:SF1">
    <property type="entry name" value="PHYTANOYL-COA DIOXYGENASE FAMILY PROTEIN (AFU_ORTHOLOGUE AFUA_2G15850)"/>
    <property type="match status" value="1"/>
</dbReference>
<gene>
    <name evidence="2" type="ORF">CVT24_010213</name>
</gene>
<feature type="compositionally biased region" description="Basic and acidic residues" evidence="1">
    <location>
        <begin position="181"/>
        <end position="193"/>
    </location>
</feature>
<comment type="caution">
    <text evidence="2">The sequence shown here is derived from an EMBL/GenBank/DDBJ whole genome shotgun (WGS) entry which is preliminary data.</text>
</comment>
<name>A0A409YPU6_9AGAR</name>
<accession>A0A409YPU6</accession>
<proteinExistence type="predicted"/>
<reference evidence="2 3" key="1">
    <citation type="journal article" date="2018" name="Evol. Lett.">
        <title>Horizontal gene cluster transfer increased hallucinogenic mushroom diversity.</title>
        <authorList>
            <person name="Reynolds H.T."/>
            <person name="Vijayakumar V."/>
            <person name="Gluck-Thaler E."/>
            <person name="Korotkin H.B."/>
            <person name="Matheny P.B."/>
            <person name="Slot J.C."/>
        </authorList>
    </citation>
    <scope>NUCLEOTIDE SEQUENCE [LARGE SCALE GENOMIC DNA]</scope>
    <source>
        <strain evidence="2 3">2629</strain>
    </source>
</reference>
<dbReference type="STRING" id="181874.A0A409YPU6"/>
<dbReference type="SUPFAM" id="SSF51197">
    <property type="entry name" value="Clavaminate synthase-like"/>
    <property type="match status" value="1"/>
</dbReference>
<keyword evidence="3" id="KW-1185">Reference proteome</keyword>
<protein>
    <recommendedName>
        <fullName evidence="4">Phytanoyl-CoA dioxygenase</fullName>
    </recommendedName>
</protein>